<dbReference type="EMBL" id="BAND01000089">
    <property type="protein sequence ID" value="GAJ29966.1"/>
    <property type="molecule type" value="Genomic_DNA"/>
</dbReference>
<comment type="caution">
    <text evidence="2">The sequence shown here is derived from an EMBL/GenBank/DDBJ whole genome shotgun (WGS) entry which is preliminary data.</text>
</comment>
<sequence>MTGNGNPIFDTGQKPNKHWFGVGRANAGQPDGWIVNGGHERALPKQVSFPDTGNDRM</sequence>
<gene>
    <name evidence="2" type="ORF">Amme_089_007</name>
</gene>
<evidence type="ECO:0000313" key="2">
    <source>
        <dbReference type="EMBL" id="GAJ29966.1"/>
    </source>
</evidence>
<dbReference type="Proteomes" id="UP000019760">
    <property type="component" value="Unassembled WGS sequence"/>
</dbReference>
<evidence type="ECO:0000256" key="1">
    <source>
        <dbReference type="SAM" id="MobiDB-lite"/>
    </source>
</evidence>
<reference evidence="2 3" key="2">
    <citation type="journal article" date="2014" name="FEMS Microbiol. Lett.">
        <title>Draft genomic DNA sequence of the facultatively methylotrophic bacterium Acidomonas methanolica type strain MB58.</title>
        <authorList>
            <person name="Higashiura N."/>
            <person name="Hadano H."/>
            <person name="Hirakawa H."/>
            <person name="Matsutani M."/>
            <person name="Takabe S."/>
            <person name="Matsushita K."/>
            <person name="Azuma Y."/>
        </authorList>
    </citation>
    <scope>NUCLEOTIDE SEQUENCE [LARGE SCALE GENOMIC DNA]</scope>
    <source>
        <strain evidence="2 3">MB58</strain>
    </source>
</reference>
<reference evidence="3" key="1">
    <citation type="journal article" date="2014" name="FEMS Microbiol. Lett.">
        <title>Draft Genomic DNA Sequence of the Facultatively Methylotrophic Bacterium Acidomonas methanolica type strain MB58.</title>
        <authorList>
            <person name="Higashiura N."/>
            <person name="Hadano H."/>
            <person name="Hirakawa H."/>
            <person name="Matsutani M."/>
            <person name="Takabe S."/>
            <person name="Matsushita K."/>
            <person name="Azuma Y."/>
        </authorList>
    </citation>
    <scope>NUCLEOTIDE SEQUENCE [LARGE SCALE GENOMIC DNA]</scope>
    <source>
        <strain evidence="3">MB58</strain>
    </source>
</reference>
<proteinExistence type="predicted"/>
<organism evidence="2 3">
    <name type="scientific">Acidomonas methanolica NBRC 104435</name>
    <dbReference type="NCBI Taxonomy" id="1231351"/>
    <lineage>
        <taxon>Bacteria</taxon>
        <taxon>Pseudomonadati</taxon>
        <taxon>Pseudomonadota</taxon>
        <taxon>Alphaproteobacteria</taxon>
        <taxon>Acetobacterales</taxon>
        <taxon>Acetobacteraceae</taxon>
        <taxon>Acidomonas</taxon>
    </lineage>
</organism>
<accession>A0A023D837</accession>
<dbReference type="AlphaFoldDB" id="A0A023D837"/>
<keyword evidence="3" id="KW-1185">Reference proteome</keyword>
<name>A0A023D837_ACIMT</name>
<evidence type="ECO:0000313" key="3">
    <source>
        <dbReference type="Proteomes" id="UP000019760"/>
    </source>
</evidence>
<protein>
    <submittedName>
        <fullName evidence="2">Uncharacterized protein</fullName>
    </submittedName>
</protein>
<feature type="region of interest" description="Disordered" evidence="1">
    <location>
        <begin position="1"/>
        <end position="57"/>
    </location>
</feature>